<accession>A0A1V3KNR2</accession>
<dbReference type="Proteomes" id="UP000189114">
    <property type="component" value="Unassembled WGS sequence"/>
</dbReference>
<evidence type="ECO:0000313" key="2">
    <source>
        <dbReference type="Proteomes" id="UP000189114"/>
    </source>
</evidence>
<dbReference type="RefSeq" id="WP_077586537.1">
    <property type="nucleotide sequence ID" value="NZ_MLAE01000017.1"/>
</dbReference>
<reference evidence="2" key="1">
    <citation type="submission" date="2016-10" db="EMBL/GenBank/DDBJ databases">
        <title>Rodentibacter gen. nov. and new species.</title>
        <authorList>
            <person name="Christensen H."/>
        </authorList>
    </citation>
    <scope>NUCLEOTIDE SEQUENCE [LARGE SCALE GENOMIC DNA]</scope>
    <source>
        <strain evidence="2">Ppn152</strain>
    </source>
</reference>
<sequence length="157" mass="18603">RLSLYLQKELDSISEGFSYFSDVEYNRNRGQIKTMIDDEYIEIPIVCDLILHSRGCYEYPNDNLIAVEMKKSNRSPDEKQKDLNRLKILTKSDANKEGFPENVCGYTLGYYLEFNIQKKTYIIKEYQDGQYVKKTDERSIDDILTDEHFKMIRENVL</sequence>
<protein>
    <submittedName>
        <fullName evidence="1">Uncharacterized protein</fullName>
    </submittedName>
</protein>
<evidence type="ECO:0000313" key="1">
    <source>
        <dbReference type="EMBL" id="OOF78978.1"/>
    </source>
</evidence>
<proteinExistence type="predicted"/>
<name>A0A1V3KNR2_9PAST</name>
<dbReference type="AlphaFoldDB" id="A0A1V3KNR2"/>
<feature type="non-terminal residue" evidence="1">
    <location>
        <position position="1"/>
    </location>
</feature>
<dbReference type="EMBL" id="MLAE01000017">
    <property type="protein sequence ID" value="OOF78978.1"/>
    <property type="molecule type" value="Genomic_DNA"/>
</dbReference>
<organism evidence="1 2">
    <name type="scientific">Rodentibacter caecimuris</name>
    <dbReference type="NCBI Taxonomy" id="1796644"/>
    <lineage>
        <taxon>Bacteria</taxon>
        <taxon>Pseudomonadati</taxon>
        <taxon>Pseudomonadota</taxon>
        <taxon>Gammaproteobacteria</taxon>
        <taxon>Pasteurellales</taxon>
        <taxon>Pasteurellaceae</taxon>
        <taxon>Rodentibacter</taxon>
    </lineage>
</organism>
<gene>
    <name evidence="1" type="ORF">BKG96_04620</name>
</gene>
<comment type="caution">
    <text evidence="1">The sequence shown here is derived from an EMBL/GenBank/DDBJ whole genome shotgun (WGS) entry which is preliminary data.</text>
</comment>